<dbReference type="AlphaFoldDB" id="A0A9D1USL9"/>
<evidence type="ECO:0000313" key="2">
    <source>
        <dbReference type="Proteomes" id="UP000824151"/>
    </source>
</evidence>
<reference evidence="1" key="1">
    <citation type="journal article" date="2021" name="PeerJ">
        <title>Extensive microbial diversity within the chicken gut microbiome revealed by metagenomics and culture.</title>
        <authorList>
            <person name="Gilroy R."/>
            <person name="Ravi A."/>
            <person name="Getino M."/>
            <person name="Pursley I."/>
            <person name="Horton D.L."/>
            <person name="Alikhan N.F."/>
            <person name="Baker D."/>
            <person name="Gharbi K."/>
            <person name="Hall N."/>
            <person name="Watson M."/>
            <person name="Adriaenssens E.M."/>
            <person name="Foster-Nyarko E."/>
            <person name="Jarju S."/>
            <person name="Secka A."/>
            <person name="Antonio M."/>
            <person name="Oren A."/>
            <person name="Chaudhuri R.R."/>
            <person name="La Ragione R."/>
            <person name="Hildebrand F."/>
            <person name="Pallen M.J."/>
        </authorList>
    </citation>
    <scope>NUCLEOTIDE SEQUENCE</scope>
    <source>
        <strain evidence="1">ChiHejej3B27-3195</strain>
    </source>
</reference>
<name>A0A9D1USL9_9MICC</name>
<organism evidence="1 2">
    <name type="scientific">Candidatus Nesterenkonia stercoripullorum</name>
    <dbReference type="NCBI Taxonomy" id="2838701"/>
    <lineage>
        <taxon>Bacteria</taxon>
        <taxon>Bacillati</taxon>
        <taxon>Actinomycetota</taxon>
        <taxon>Actinomycetes</taxon>
        <taxon>Micrococcales</taxon>
        <taxon>Micrococcaceae</taxon>
        <taxon>Nesterenkonia</taxon>
    </lineage>
</organism>
<dbReference type="Proteomes" id="UP000824151">
    <property type="component" value="Unassembled WGS sequence"/>
</dbReference>
<accession>A0A9D1USL9</accession>
<gene>
    <name evidence="1" type="ORF">H9871_05830</name>
</gene>
<reference evidence="1" key="2">
    <citation type="submission" date="2021-04" db="EMBL/GenBank/DDBJ databases">
        <authorList>
            <person name="Gilroy R."/>
        </authorList>
    </citation>
    <scope>NUCLEOTIDE SEQUENCE</scope>
    <source>
        <strain evidence="1">ChiHejej3B27-3195</strain>
    </source>
</reference>
<proteinExistence type="predicted"/>
<comment type="caution">
    <text evidence="1">The sequence shown here is derived from an EMBL/GenBank/DDBJ whole genome shotgun (WGS) entry which is preliminary data.</text>
</comment>
<protein>
    <submittedName>
        <fullName evidence="1">Uncharacterized protein</fullName>
    </submittedName>
</protein>
<evidence type="ECO:0000313" key="1">
    <source>
        <dbReference type="EMBL" id="HIW99644.1"/>
    </source>
</evidence>
<dbReference type="EMBL" id="DXGD01000211">
    <property type="protein sequence ID" value="HIW99644.1"/>
    <property type="molecule type" value="Genomic_DNA"/>
</dbReference>
<sequence>EDVPWERTTRAWMRQRGIRAGHVRALKLAKRGARPWRVGAETLARAAAGTARIAGRRARGRRVRYIDSAYLTEALGMWQSLRGRAEDEYRR</sequence>
<feature type="non-terminal residue" evidence="1">
    <location>
        <position position="1"/>
    </location>
</feature>